<proteinExistence type="predicted"/>
<name>A0ABW5AZN1_9FLAO</name>
<protein>
    <recommendedName>
        <fullName evidence="3">DUF4382 domain-containing protein</fullName>
    </recommendedName>
</protein>
<dbReference type="PROSITE" id="PS51257">
    <property type="entry name" value="PROKAR_LIPOPROTEIN"/>
    <property type="match status" value="1"/>
</dbReference>
<evidence type="ECO:0000313" key="2">
    <source>
        <dbReference type="Proteomes" id="UP001597344"/>
    </source>
</evidence>
<comment type="caution">
    <text evidence="1">The sequence shown here is derived from an EMBL/GenBank/DDBJ whole genome shotgun (WGS) entry which is preliminary data.</text>
</comment>
<organism evidence="1 2">
    <name type="scientific">Aquimarina celericrescens</name>
    <dbReference type="NCBI Taxonomy" id="1964542"/>
    <lineage>
        <taxon>Bacteria</taxon>
        <taxon>Pseudomonadati</taxon>
        <taxon>Bacteroidota</taxon>
        <taxon>Flavobacteriia</taxon>
        <taxon>Flavobacteriales</taxon>
        <taxon>Flavobacteriaceae</taxon>
        <taxon>Aquimarina</taxon>
    </lineage>
</organism>
<reference evidence="2" key="1">
    <citation type="journal article" date="2019" name="Int. J. Syst. Evol. Microbiol.">
        <title>The Global Catalogue of Microorganisms (GCM) 10K type strain sequencing project: providing services to taxonomists for standard genome sequencing and annotation.</title>
        <authorList>
            <consortium name="The Broad Institute Genomics Platform"/>
            <consortium name="The Broad Institute Genome Sequencing Center for Infectious Disease"/>
            <person name="Wu L."/>
            <person name="Ma J."/>
        </authorList>
    </citation>
    <scope>NUCLEOTIDE SEQUENCE [LARGE SCALE GENOMIC DNA]</scope>
    <source>
        <strain evidence="2">DT92</strain>
    </source>
</reference>
<accession>A0ABW5AZN1</accession>
<keyword evidence="2" id="KW-1185">Reference proteome</keyword>
<sequence length="219" mass="25067">MKKILYILIVGIIFFSSCQEEEREIIDPNIDNTIPKDSQLAKLMRNVVIHDGSFDDIVDSGNCYSINLPYSLLVNGEEFIVNEINDYQKLSNTDIIEIQYPIVITMFDYSEEIISNDTELKIYIEQCQIDDEDIECIDFLYPIQASTFNNRSNELNSIVLNHDSEMYLFISKMDNNISVSMNYPISLLLHNGQRVDIQHNSGLLEAISSVASACDENDK</sequence>
<dbReference type="RefSeq" id="WP_378320821.1">
    <property type="nucleotide sequence ID" value="NZ_JBHUHY010000015.1"/>
</dbReference>
<evidence type="ECO:0008006" key="3">
    <source>
        <dbReference type="Google" id="ProtNLM"/>
    </source>
</evidence>
<dbReference type="EMBL" id="JBHUHY010000015">
    <property type="protein sequence ID" value="MFD2187820.1"/>
    <property type="molecule type" value="Genomic_DNA"/>
</dbReference>
<evidence type="ECO:0000313" key="1">
    <source>
        <dbReference type="EMBL" id="MFD2187820.1"/>
    </source>
</evidence>
<gene>
    <name evidence="1" type="ORF">ACFSJT_13540</name>
</gene>
<dbReference type="Proteomes" id="UP001597344">
    <property type="component" value="Unassembled WGS sequence"/>
</dbReference>